<reference evidence="3" key="1">
    <citation type="submission" date="2022-11" db="UniProtKB">
        <authorList>
            <consortium name="WormBaseParasite"/>
        </authorList>
    </citation>
    <scope>IDENTIFICATION</scope>
</reference>
<evidence type="ECO:0000313" key="2">
    <source>
        <dbReference type="Proteomes" id="UP000887566"/>
    </source>
</evidence>
<organism evidence="2 3">
    <name type="scientific">Plectus sambesii</name>
    <dbReference type="NCBI Taxonomy" id="2011161"/>
    <lineage>
        <taxon>Eukaryota</taxon>
        <taxon>Metazoa</taxon>
        <taxon>Ecdysozoa</taxon>
        <taxon>Nematoda</taxon>
        <taxon>Chromadorea</taxon>
        <taxon>Plectida</taxon>
        <taxon>Plectina</taxon>
        <taxon>Plectoidea</taxon>
        <taxon>Plectidae</taxon>
        <taxon>Plectus</taxon>
    </lineage>
</organism>
<keyword evidence="2" id="KW-1185">Reference proteome</keyword>
<dbReference type="AlphaFoldDB" id="A0A914VGP1"/>
<dbReference type="PANTHER" id="PTHR35179">
    <property type="entry name" value="PROTEIN CBG02620"/>
    <property type="match status" value="1"/>
</dbReference>
<sequence>MASYYRRNRGASSRFPRRTQYSNQRIYPKSTDIDAPPNVPPAIESFPWTDIINKEIPLFELRNRDLQISDERVKDEDLVGMKNFRRIATYNWMTSDSVHPTGTMVIPGVPRIYDSTVSKKIIKLKPDKWFVAYPDGYHSPDYPMEPVFRAIEECKPSDFNFQDHHILTDSACLKHFLCFGNEKLEPEEPPVRIDVERIGDLVVLSRQEKSPVYRFESSSAYGIDFKDCVTIDTDKDAPTNDNFHQVITYQFGQFNMIVSSKVDCCKTLEMKQDDKDGDTVDKLVKTLATGLDLNRDSYGKESKLSVIKYGSLRQFDMVELLTRKEGRELRWDKVWQRVFFTGAKHLV</sequence>
<dbReference type="WBParaSite" id="PSAMB.scaffold1869size27104.g15282.t1">
    <property type="protein sequence ID" value="PSAMB.scaffold1869size27104.g15282.t1"/>
    <property type="gene ID" value="PSAMB.scaffold1869size27104.g15282"/>
</dbReference>
<name>A0A914VGP1_9BILA</name>
<dbReference type="PANTHER" id="PTHR35179:SF2">
    <property type="entry name" value="START DOMAIN-CONTAINING PROTEIN"/>
    <property type="match status" value="1"/>
</dbReference>
<evidence type="ECO:0000313" key="3">
    <source>
        <dbReference type="WBParaSite" id="PSAMB.scaffold1869size27104.g15282.t1"/>
    </source>
</evidence>
<proteinExistence type="predicted"/>
<dbReference type="Proteomes" id="UP000887566">
    <property type="component" value="Unplaced"/>
</dbReference>
<accession>A0A914VGP1</accession>
<evidence type="ECO:0000256" key="1">
    <source>
        <dbReference type="SAM" id="MobiDB-lite"/>
    </source>
</evidence>
<feature type="region of interest" description="Disordered" evidence="1">
    <location>
        <begin position="1"/>
        <end position="38"/>
    </location>
</feature>
<protein>
    <submittedName>
        <fullName evidence="3">Uncharacterized protein</fullName>
    </submittedName>
</protein>